<evidence type="ECO:0000313" key="2">
    <source>
        <dbReference type="Proteomes" id="UP000202888"/>
    </source>
</evidence>
<dbReference type="KEGG" id="vg:26628637"/>
<organism evidence="1 2">
    <name type="scientific">Vibrio phage ValKK3</name>
    <dbReference type="NCBI Taxonomy" id="1610855"/>
    <lineage>
        <taxon>Viruses</taxon>
        <taxon>Duplodnaviria</taxon>
        <taxon>Heunggongvirae</taxon>
        <taxon>Uroviricota</taxon>
        <taxon>Caudoviricetes</taxon>
        <taxon>Pantevenvirales</taxon>
        <taxon>Straboviridae</taxon>
        <taxon>Schizotequatrovirus</taxon>
        <taxon>Schizotequatrovirus valkk3</taxon>
    </lineage>
</organism>
<accession>A0A0D4DBW3</accession>
<dbReference type="Pfam" id="PF11246">
    <property type="entry name" value="Phage_gp53"/>
    <property type="match status" value="1"/>
</dbReference>
<dbReference type="InterPro" id="IPR022607">
    <property type="entry name" value="Phage_T4_Gp53_baseplate_wedge"/>
</dbReference>
<sequence>MIFSIFEKTDYQGVETADIFKNLNYYHKQIIPSFTTIQYKIRGDYRPEQIAYELYGDTSLYWLILLLNQRVDPFYDWVQPNESVAENAIYRYQYIGGNEQVHHHVDEQGRWWFDMIEDPENPRNWYNKFDWENNVPEEGQEDFRELLYHGVMIPVSVDEFEFNKNETNRVINILSRDDISTYISTFMKLAGV</sequence>
<keyword evidence="2" id="KW-1185">Reference proteome</keyword>
<name>A0A0D4DBW3_9CAUD</name>
<dbReference type="Proteomes" id="UP000202888">
    <property type="component" value="Segment"/>
</dbReference>
<proteinExistence type="predicted"/>
<dbReference type="RefSeq" id="YP_009201414.1">
    <property type="nucleotide sequence ID" value="NC_028829.1"/>
</dbReference>
<reference evidence="1 2" key="1">
    <citation type="journal article" date="2016" name="Genom Data">
        <title>Complete genome sequence of a giant Vibrio phage ValKK3 infecting Vibrio alginolyticus.</title>
        <authorList>
            <person name="Lal T.M."/>
            <person name="Sano M."/>
            <person name="Hatai K."/>
            <person name="Ransangan J."/>
        </authorList>
    </citation>
    <scope>NUCLEOTIDE SEQUENCE [LARGE SCALE GENOMIC DNA]</scope>
</reference>
<dbReference type="OrthoDB" id="8952at10239"/>
<evidence type="ECO:0000313" key="1">
    <source>
        <dbReference type="EMBL" id="AJT61152.1"/>
    </source>
</evidence>
<dbReference type="GeneID" id="26628637"/>
<protein>
    <submittedName>
        <fullName evidence="1">Baseplate structural protein</fullName>
    </submittedName>
</protein>
<dbReference type="EMBL" id="KP671755">
    <property type="protein sequence ID" value="AJT61152.1"/>
    <property type="molecule type" value="Genomic_DNA"/>
</dbReference>